<organism evidence="1 2">
    <name type="scientific">Stylosanthes scabra</name>
    <dbReference type="NCBI Taxonomy" id="79078"/>
    <lineage>
        <taxon>Eukaryota</taxon>
        <taxon>Viridiplantae</taxon>
        <taxon>Streptophyta</taxon>
        <taxon>Embryophyta</taxon>
        <taxon>Tracheophyta</taxon>
        <taxon>Spermatophyta</taxon>
        <taxon>Magnoliopsida</taxon>
        <taxon>eudicotyledons</taxon>
        <taxon>Gunneridae</taxon>
        <taxon>Pentapetalae</taxon>
        <taxon>rosids</taxon>
        <taxon>fabids</taxon>
        <taxon>Fabales</taxon>
        <taxon>Fabaceae</taxon>
        <taxon>Papilionoideae</taxon>
        <taxon>50 kb inversion clade</taxon>
        <taxon>dalbergioids sensu lato</taxon>
        <taxon>Dalbergieae</taxon>
        <taxon>Pterocarpus clade</taxon>
        <taxon>Stylosanthes</taxon>
    </lineage>
</organism>
<comment type="caution">
    <text evidence="1">The sequence shown here is derived from an EMBL/GenBank/DDBJ whole genome shotgun (WGS) entry which is preliminary data.</text>
</comment>
<accession>A0ABU6XHJ5</accession>
<sequence>VQKTPNHRLLRNSEVSPPLLVIDLRTTTASDPIMELVYLFVLLSSGRGAIVEELQLALEVMQKKLLKA</sequence>
<proteinExistence type="predicted"/>
<reference evidence="1 2" key="1">
    <citation type="journal article" date="2023" name="Plants (Basel)">
        <title>Bridging the Gap: Combining Genomics and Transcriptomics Approaches to Understand Stylosanthes scabra, an Orphan Legume from the Brazilian Caatinga.</title>
        <authorList>
            <person name="Ferreira-Neto J.R.C."/>
            <person name="da Silva M.D."/>
            <person name="Binneck E."/>
            <person name="de Melo N.F."/>
            <person name="da Silva R.H."/>
            <person name="de Melo A.L.T.M."/>
            <person name="Pandolfi V."/>
            <person name="Bustamante F.O."/>
            <person name="Brasileiro-Vidal A.C."/>
            <person name="Benko-Iseppon A.M."/>
        </authorList>
    </citation>
    <scope>NUCLEOTIDE SEQUENCE [LARGE SCALE GENOMIC DNA]</scope>
    <source>
        <tissue evidence="1">Leaves</tissue>
    </source>
</reference>
<dbReference type="Proteomes" id="UP001341840">
    <property type="component" value="Unassembled WGS sequence"/>
</dbReference>
<feature type="non-terminal residue" evidence="1">
    <location>
        <position position="1"/>
    </location>
</feature>
<gene>
    <name evidence="1" type="ORF">PIB30_057047</name>
</gene>
<evidence type="ECO:0000313" key="1">
    <source>
        <dbReference type="EMBL" id="MED6197505.1"/>
    </source>
</evidence>
<dbReference type="EMBL" id="JASCZI010211911">
    <property type="protein sequence ID" value="MED6197505.1"/>
    <property type="molecule type" value="Genomic_DNA"/>
</dbReference>
<keyword evidence="2" id="KW-1185">Reference proteome</keyword>
<name>A0ABU6XHJ5_9FABA</name>
<evidence type="ECO:0000313" key="2">
    <source>
        <dbReference type="Proteomes" id="UP001341840"/>
    </source>
</evidence>
<protein>
    <submittedName>
        <fullName evidence="1">Uncharacterized protein</fullName>
    </submittedName>
</protein>